<sequence>MAACVGVTAGLLLAARPLHTPARLLVVAALLVSLALMQLLAHAVAAPLRAMAEAARAMARGDYGRRVQARATASSEIAELAEAFNRMASDLAGVDRHRRELVANVAHELRTPISALQAQLENIVDGVSDPDPGTMKAALEQTERLGRLVAQLLDLSRLDNGVVPLDARWFPVETFLIHVVRQAAVGAQALRPDVRIVLAVRPRGLTAIADRERLHQVVANLLDNACRHSPSGGLVAVSARAGRNTGSLVLEVHDEGPGIPEDERTRVFERFARAEPRPGAASARGGTGLGLAIARWAVSLHGGRIEVAESDRGCRMRVELPGRTPPAPVPAPRRPESAE</sequence>
<dbReference type="Proteomes" id="UP000243342">
    <property type="component" value="Unassembled WGS sequence"/>
</dbReference>
<dbReference type="InterPro" id="IPR003661">
    <property type="entry name" value="HisK_dim/P_dom"/>
</dbReference>
<dbReference type="CDD" id="cd00082">
    <property type="entry name" value="HisKA"/>
    <property type="match status" value="1"/>
</dbReference>
<dbReference type="PRINTS" id="PR00344">
    <property type="entry name" value="BCTRLSENSOR"/>
</dbReference>
<dbReference type="InterPro" id="IPR036890">
    <property type="entry name" value="HATPase_C_sf"/>
</dbReference>
<evidence type="ECO:0000256" key="7">
    <source>
        <dbReference type="ARBA" id="ARBA00022777"/>
    </source>
</evidence>
<keyword evidence="5" id="KW-0808">Transferase</keyword>
<evidence type="ECO:0000259" key="14">
    <source>
        <dbReference type="PROSITE" id="PS50885"/>
    </source>
</evidence>
<feature type="region of interest" description="Disordered" evidence="11">
    <location>
        <begin position="316"/>
        <end position="339"/>
    </location>
</feature>
<dbReference type="PANTHER" id="PTHR45436">
    <property type="entry name" value="SENSOR HISTIDINE KINASE YKOH"/>
    <property type="match status" value="1"/>
</dbReference>
<dbReference type="AlphaFoldDB" id="A0A1J7BRD6"/>
<dbReference type="SMART" id="SM00388">
    <property type="entry name" value="HisKA"/>
    <property type="match status" value="1"/>
</dbReference>
<dbReference type="InterPro" id="IPR005467">
    <property type="entry name" value="His_kinase_dom"/>
</dbReference>
<reference evidence="15 16" key="1">
    <citation type="submission" date="2016-10" db="EMBL/GenBank/DDBJ databases">
        <title>Genome sequence of Streptomyces gilvigriseus MUSC 26.</title>
        <authorList>
            <person name="Lee L.-H."/>
            <person name="Ser H.-L."/>
        </authorList>
    </citation>
    <scope>NUCLEOTIDE SEQUENCE [LARGE SCALE GENOMIC DNA]</scope>
    <source>
        <strain evidence="15 16">MUSC 26</strain>
    </source>
</reference>
<dbReference type="PROSITE" id="PS50885">
    <property type="entry name" value="HAMP"/>
    <property type="match status" value="1"/>
</dbReference>
<keyword evidence="10 12" id="KW-0472">Membrane</keyword>
<evidence type="ECO:0000256" key="8">
    <source>
        <dbReference type="ARBA" id="ARBA00022989"/>
    </source>
</evidence>
<feature type="compositionally biased region" description="Pro residues" evidence="11">
    <location>
        <begin position="323"/>
        <end position="332"/>
    </location>
</feature>
<dbReference type="PROSITE" id="PS50109">
    <property type="entry name" value="HIS_KIN"/>
    <property type="match status" value="1"/>
</dbReference>
<dbReference type="PANTHER" id="PTHR45436:SF5">
    <property type="entry name" value="SENSOR HISTIDINE KINASE TRCS"/>
    <property type="match status" value="1"/>
</dbReference>
<dbReference type="Pfam" id="PF00512">
    <property type="entry name" value="HisKA"/>
    <property type="match status" value="1"/>
</dbReference>
<evidence type="ECO:0000256" key="10">
    <source>
        <dbReference type="ARBA" id="ARBA00023136"/>
    </source>
</evidence>
<evidence type="ECO:0000259" key="13">
    <source>
        <dbReference type="PROSITE" id="PS50109"/>
    </source>
</evidence>
<dbReference type="InterPro" id="IPR004358">
    <property type="entry name" value="Sig_transdc_His_kin-like_C"/>
</dbReference>
<dbReference type="Gene3D" id="6.10.340.10">
    <property type="match status" value="1"/>
</dbReference>
<feature type="transmembrane region" description="Helical" evidence="12">
    <location>
        <begin position="27"/>
        <end position="48"/>
    </location>
</feature>
<dbReference type="Pfam" id="PF02518">
    <property type="entry name" value="HATPase_c"/>
    <property type="match status" value="1"/>
</dbReference>
<keyword evidence="7 15" id="KW-0418">Kinase</keyword>
<dbReference type="OrthoDB" id="9757990at2"/>
<dbReference type="CDD" id="cd00075">
    <property type="entry name" value="HATPase"/>
    <property type="match status" value="1"/>
</dbReference>
<dbReference type="Pfam" id="PF00672">
    <property type="entry name" value="HAMP"/>
    <property type="match status" value="1"/>
</dbReference>
<dbReference type="CDD" id="cd06225">
    <property type="entry name" value="HAMP"/>
    <property type="match status" value="1"/>
</dbReference>
<comment type="caution">
    <text evidence="15">The sequence shown here is derived from an EMBL/GenBank/DDBJ whole genome shotgun (WGS) entry which is preliminary data.</text>
</comment>
<dbReference type="SUPFAM" id="SSF47384">
    <property type="entry name" value="Homodimeric domain of signal transducing histidine kinase"/>
    <property type="match status" value="1"/>
</dbReference>
<dbReference type="GO" id="GO:0005886">
    <property type="term" value="C:plasma membrane"/>
    <property type="evidence" value="ECO:0007669"/>
    <property type="project" value="UniProtKB-SubCell"/>
</dbReference>
<keyword evidence="16" id="KW-1185">Reference proteome</keyword>
<protein>
    <recommendedName>
        <fullName evidence="3">histidine kinase</fullName>
        <ecNumber evidence="3">2.7.13.3</ecNumber>
    </recommendedName>
</protein>
<evidence type="ECO:0000256" key="2">
    <source>
        <dbReference type="ARBA" id="ARBA00004236"/>
    </source>
</evidence>
<name>A0A1J7BRD6_9ACTN</name>
<dbReference type="SUPFAM" id="SSF55874">
    <property type="entry name" value="ATPase domain of HSP90 chaperone/DNA topoisomerase II/histidine kinase"/>
    <property type="match status" value="1"/>
</dbReference>
<comment type="subcellular location">
    <subcellularLocation>
        <location evidence="2">Cell membrane</location>
    </subcellularLocation>
</comment>
<evidence type="ECO:0000256" key="1">
    <source>
        <dbReference type="ARBA" id="ARBA00000085"/>
    </source>
</evidence>
<gene>
    <name evidence="15" type="ORF">BIV57_18550</name>
</gene>
<dbReference type="InterPro" id="IPR003594">
    <property type="entry name" value="HATPase_dom"/>
</dbReference>
<feature type="domain" description="Histidine kinase" evidence="13">
    <location>
        <begin position="104"/>
        <end position="324"/>
    </location>
</feature>
<dbReference type="GO" id="GO:0000155">
    <property type="term" value="F:phosphorelay sensor kinase activity"/>
    <property type="evidence" value="ECO:0007669"/>
    <property type="project" value="InterPro"/>
</dbReference>
<evidence type="ECO:0000313" key="16">
    <source>
        <dbReference type="Proteomes" id="UP000243342"/>
    </source>
</evidence>
<keyword evidence="6 12" id="KW-0812">Transmembrane</keyword>
<evidence type="ECO:0000256" key="3">
    <source>
        <dbReference type="ARBA" id="ARBA00012438"/>
    </source>
</evidence>
<dbReference type="EMBL" id="MLCF01000120">
    <property type="protein sequence ID" value="OIV36009.1"/>
    <property type="molecule type" value="Genomic_DNA"/>
</dbReference>
<dbReference type="InterPro" id="IPR003660">
    <property type="entry name" value="HAMP_dom"/>
</dbReference>
<dbReference type="Gene3D" id="1.10.287.130">
    <property type="match status" value="1"/>
</dbReference>
<dbReference type="SMART" id="SM00304">
    <property type="entry name" value="HAMP"/>
    <property type="match status" value="1"/>
</dbReference>
<comment type="catalytic activity">
    <reaction evidence="1">
        <text>ATP + protein L-histidine = ADP + protein N-phospho-L-histidine.</text>
        <dbReference type="EC" id="2.7.13.3"/>
    </reaction>
</comment>
<dbReference type="FunFam" id="1.10.287.130:FF:000001">
    <property type="entry name" value="Two-component sensor histidine kinase"/>
    <property type="match status" value="1"/>
</dbReference>
<keyword evidence="4" id="KW-0597">Phosphoprotein</keyword>
<feature type="domain" description="HAMP" evidence="14">
    <location>
        <begin position="42"/>
        <end position="96"/>
    </location>
</feature>
<keyword evidence="9" id="KW-0902">Two-component regulatory system</keyword>
<dbReference type="STRING" id="1428644.BIV57_18550"/>
<dbReference type="SMART" id="SM00387">
    <property type="entry name" value="HATPase_c"/>
    <property type="match status" value="1"/>
</dbReference>
<dbReference type="Gene3D" id="3.30.565.10">
    <property type="entry name" value="Histidine kinase-like ATPase, C-terminal domain"/>
    <property type="match status" value="1"/>
</dbReference>
<evidence type="ECO:0000256" key="6">
    <source>
        <dbReference type="ARBA" id="ARBA00022692"/>
    </source>
</evidence>
<proteinExistence type="predicted"/>
<evidence type="ECO:0000256" key="9">
    <source>
        <dbReference type="ARBA" id="ARBA00023012"/>
    </source>
</evidence>
<dbReference type="EC" id="2.7.13.3" evidence="3"/>
<keyword evidence="8 12" id="KW-1133">Transmembrane helix</keyword>
<dbReference type="SUPFAM" id="SSF158472">
    <property type="entry name" value="HAMP domain-like"/>
    <property type="match status" value="1"/>
</dbReference>
<evidence type="ECO:0000256" key="4">
    <source>
        <dbReference type="ARBA" id="ARBA00022553"/>
    </source>
</evidence>
<evidence type="ECO:0000313" key="15">
    <source>
        <dbReference type="EMBL" id="OIV36009.1"/>
    </source>
</evidence>
<evidence type="ECO:0000256" key="5">
    <source>
        <dbReference type="ARBA" id="ARBA00022679"/>
    </source>
</evidence>
<evidence type="ECO:0000256" key="12">
    <source>
        <dbReference type="SAM" id="Phobius"/>
    </source>
</evidence>
<accession>A0A1J7BRD6</accession>
<organism evidence="15 16">
    <name type="scientific">Mangrovactinospora gilvigrisea</name>
    <dbReference type="NCBI Taxonomy" id="1428644"/>
    <lineage>
        <taxon>Bacteria</taxon>
        <taxon>Bacillati</taxon>
        <taxon>Actinomycetota</taxon>
        <taxon>Actinomycetes</taxon>
        <taxon>Kitasatosporales</taxon>
        <taxon>Streptomycetaceae</taxon>
        <taxon>Mangrovactinospora</taxon>
    </lineage>
</organism>
<evidence type="ECO:0000256" key="11">
    <source>
        <dbReference type="SAM" id="MobiDB-lite"/>
    </source>
</evidence>
<dbReference type="InterPro" id="IPR036097">
    <property type="entry name" value="HisK_dim/P_sf"/>
</dbReference>
<dbReference type="InterPro" id="IPR050428">
    <property type="entry name" value="TCS_sensor_his_kinase"/>
</dbReference>